<dbReference type="InterPro" id="IPR036259">
    <property type="entry name" value="MFS_trans_sf"/>
</dbReference>
<dbReference type="EMBL" id="JBIMZQ010000037">
    <property type="protein sequence ID" value="KAL3661274.1"/>
    <property type="molecule type" value="Genomic_DNA"/>
</dbReference>
<evidence type="ECO:0000313" key="3">
    <source>
        <dbReference type="Proteomes" id="UP001632037"/>
    </source>
</evidence>
<sequence length="65" mass="7216">MSIVLAFFASPMGSTLLSIMVLLFGKFISSELNDGHMEYLHFTLAGIMIVTIFLFVKVTNKMQLG</sequence>
<comment type="caution">
    <text evidence="2">The sequence shown here is derived from an EMBL/GenBank/DDBJ whole genome shotgun (WGS) entry which is preliminary data.</text>
</comment>
<keyword evidence="1" id="KW-1133">Transmembrane helix</keyword>
<keyword evidence="3" id="KW-1185">Reference proteome</keyword>
<evidence type="ECO:0000313" key="2">
    <source>
        <dbReference type="EMBL" id="KAL3661274.1"/>
    </source>
</evidence>
<keyword evidence="1" id="KW-0472">Membrane</keyword>
<dbReference type="AlphaFoldDB" id="A0ABD3F4S6"/>
<feature type="transmembrane region" description="Helical" evidence="1">
    <location>
        <begin position="6"/>
        <end position="27"/>
    </location>
</feature>
<protein>
    <submittedName>
        <fullName evidence="2">Uncharacterized protein</fullName>
    </submittedName>
</protein>
<dbReference type="Proteomes" id="UP001632037">
    <property type="component" value="Unassembled WGS sequence"/>
</dbReference>
<organism evidence="2 3">
    <name type="scientific">Phytophthora oleae</name>
    <dbReference type="NCBI Taxonomy" id="2107226"/>
    <lineage>
        <taxon>Eukaryota</taxon>
        <taxon>Sar</taxon>
        <taxon>Stramenopiles</taxon>
        <taxon>Oomycota</taxon>
        <taxon>Peronosporomycetes</taxon>
        <taxon>Peronosporales</taxon>
        <taxon>Peronosporaceae</taxon>
        <taxon>Phytophthora</taxon>
    </lineage>
</organism>
<evidence type="ECO:0000256" key="1">
    <source>
        <dbReference type="SAM" id="Phobius"/>
    </source>
</evidence>
<dbReference type="Gene3D" id="1.20.1250.20">
    <property type="entry name" value="MFS general substrate transporter like domains"/>
    <property type="match status" value="1"/>
</dbReference>
<gene>
    <name evidence="2" type="ORF">V7S43_013882</name>
</gene>
<accession>A0ABD3F4S6</accession>
<keyword evidence="1" id="KW-0812">Transmembrane</keyword>
<proteinExistence type="predicted"/>
<feature type="transmembrane region" description="Helical" evidence="1">
    <location>
        <begin position="39"/>
        <end position="56"/>
    </location>
</feature>
<reference evidence="2 3" key="1">
    <citation type="submission" date="2024-09" db="EMBL/GenBank/DDBJ databases">
        <title>Genome sequencing and assembly of Phytophthora oleae, isolate VK10A, causative agent of rot of olive drupes.</title>
        <authorList>
            <person name="Conti Taguali S."/>
            <person name="Riolo M."/>
            <person name="La Spada F."/>
            <person name="Cacciola S.O."/>
            <person name="Dionisio G."/>
        </authorList>
    </citation>
    <scope>NUCLEOTIDE SEQUENCE [LARGE SCALE GENOMIC DNA]</scope>
    <source>
        <strain evidence="2 3">VK10A</strain>
    </source>
</reference>
<name>A0ABD3F4S6_9STRA</name>